<protein>
    <submittedName>
        <fullName evidence="2">Uncharacterized protein</fullName>
    </submittedName>
</protein>
<name>X0TRA2_9ZZZZ</name>
<feature type="transmembrane region" description="Helical" evidence="1">
    <location>
        <begin position="34"/>
        <end position="56"/>
    </location>
</feature>
<feature type="non-terminal residue" evidence="2">
    <location>
        <position position="1"/>
    </location>
</feature>
<gene>
    <name evidence="2" type="ORF">S01H1_24086</name>
</gene>
<dbReference type="AlphaFoldDB" id="X0TRA2"/>
<evidence type="ECO:0000256" key="1">
    <source>
        <dbReference type="SAM" id="Phobius"/>
    </source>
</evidence>
<reference evidence="2" key="1">
    <citation type="journal article" date="2014" name="Front. Microbiol.">
        <title>High frequency of phylogenetically diverse reductive dehalogenase-homologous genes in deep subseafloor sedimentary metagenomes.</title>
        <authorList>
            <person name="Kawai M."/>
            <person name="Futagami T."/>
            <person name="Toyoda A."/>
            <person name="Takaki Y."/>
            <person name="Nishi S."/>
            <person name="Hori S."/>
            <person name="Arai W."/>
            <person name="Tsubouchi T."/>
            <person name="Morono Y."/>
            <person name="Uchiyama I."/>
            <person name="Ito T."/>
            <person name="Fujiyama A."/>
            <person name="Inagaki F."/>
            <person name="Takami H."/>
        </authorList>
    </citation>
    <scope>NUCLEOTIDE SEQUENCE</scope>
    <source>
        <strain evidence="2">Expedition CK06-06</strain>
    </source>
</reference>
<dbReference type="EMBL" id="BARS01014166">
    <property type="protein sequence ID" value="GAF90687.1"/>
    <property type="molecule type" value="Genomic_DNA"/>
</dbReference>
<feature type="transmembrane region" description="Helical" evidence="1">
    <location>
        <begin position="6"/>
        <end position="22"/>
    </location>
</feature>
<proteinExistence type="predicted"/>
<comment type="caution">
    <text evidence="2">The sequence shown here is derived from an EMBL/GenBank/DDBJ whole genome shotgun (WGS) entry which is preliminary data.</text>
</comment>
<keyword evidence="1" id="KW-0472">Membrane</keyword>
<sequence length="91" mass="9546">AAAVTVKQVAWFVLPFYFILIYRTVGLKQLGMTAGIIAGVFLATNAAFICMDPGLWFESVVAPVTDNLFPLGVGVVSIVTGGAVEVQSSLP</sequence>
<keyword evidence="1" id="KW-1133">Transmembrane helix</keyword>
<evidence type="ECO:0000313" key="2">
    <source>
        <dbReference type="EMBL" id="GAF90687.1"/>
    </source>
</evidence>
<organism evidence="2">
    <name type="scientific">marine sediment metagenome</name>
    <dbReference type="NCBI Taxonomy" id="412755"/>
    <lineage>
        <taxon>unclassified sequences</taxon>
        <taxon>metagenomes</taxon>
        <taxon>ecological metagenomes</taxon>
    </lineage>
</organism>
<feature type="non-terminal residue" evidence="2">
    <location>
        <position position="91"/>
    </location>
</feature>
<accession>X0TRA2</accession>
<keyword evidence="1" id="KW-0812">Transmembrane</keyword>